<evidence type="ECO:0000313" key="11">
    <source>
        <dbReference type="EMBL" id="GIQ67707.1"/>
    </source>
</evidence>
<dbReference type="Pfam" id="PF00186">
    <property type="entry name" value="DHFR_1"/>
    <property type="match status" value="1"/>
</dbReference>
<dbReference type="FunFam" id="3.40.430.10:FF:000001">
    <property type="entry name" value="Dihydrofolate reductase"/>
    <property type="match status" value="1"/>
</dbReference>
<dbReference type="EC" id="1.5.1.3" evidence="3 8"/>
<evidence type="ECO:0000256" key="4">
    <source>
        <dbReference type="ARBA" id="ARBA00022563"/>
    </source>
</evidence>
<dbReference type="CDD" id="cd00209">
    <property type="entry name" value="DHFR"/>
    <property type="match status" value="1"/>
</dbReference>
<keyword evidence="12" id="KW-1185">Reference proteome</keyword>
<keyword evidence="6 8" id="KW-0560">Oxidoreductase</keyword>
<feature type="domain" description="DHFR" evidence="10">
    <location>
        <begin position="1"/>
        <end position="159"/>
    </location>
</feature>
<keyword evidence="4 8" id="KW-0554">One-carbon metabolism</keyword>
<dbReference type="EMBL" id="BOVK01000006">
    <property type="protein sequence ID" value="GIQ67707.1"/>
    <property type="molecule type" value="Genomic_DNA"/>
</dbReference>
<dbReference type="GO" id="GO:0046655">
    <property type="term" value="P:folic acid metabolic process"/>
    <property type="evidence" value="ECO:0007669"/>
    <property type="project" value="TreeGrafter"/>
</dbReference>
<comment type="catalytic activity">
    <reaction evidence="8">
        <text>(6S)-5,6,7,8-tetrahydrofolate + NADP(+) = 7,8-dihydrofolate + NADPH + H(+)</text>
        <dbReference type="Rhea" id="RHEA:15009"/>
        <dbReference type="ChEBI" id="CHEBI:15378"/>
        <dbReference type="ChEBI" id="CHEBI:57451"/>
        <dbReference type="ChEBI" id="CHEBI:57453"/>
        <dbReference type="ChEBI" id="CHEBI:57783"/>
        <dbReference type="ChEBI" id="CHEBI:58349"/>
        <dbReference type="EC" id="1.5.1.3"/>
    </reaction>
</comment>
<evidence type="ECO:0000256" key="8">
    <source>
        <dbReference type="PIRNR" id="PIRNR000194"/>
    </source>
</evidence>
<gene>
    <name evidence="11" type="primary">dfrA</name>
    <name evidence="11" type="ORF">XYCOK13_05310</name>
</gene>
<comment type="similarity">
    <text evidence="2 8 9">Belongs to the dihydrofolate reductase family.</text>
</comment>
<dbReference type="GO" id="GO:0046452">
    <property type="term" value="P:dihydrofolate metabolic process"/>
    <property type="evidence" value="ECO:0007669"/>
    <property type="project" value="TreeGrafter"/>
</dbReference>
<dbReference type="GO" id="GO:0046654">
    <property type="term" value="P:tetrahydrofolate biosynthetic process"/>
    <property type="evidence" value="ECO:0007669"/>
    <property type="project" value="UniProtKB-UniPathway"/>
</dbReference>
<evidence type="ECO:0000256" key="3">
    <source>
        <dbReference type="ARBA" id="ARBA00012856"/>
    </source>
</evidence>
<proteinExistence type="inferred from homology"/>
<evidence type="ECO:0000259" key="10">
    <source>
        <dbReference type="PROSITE" id="PS51330"/>
    </source>
</evidence>
<dbReference type="Gene3D" id="3.40.430.10">
    <property type="entry name" value="Dihydrofolate Reductase, subunit A"/>
    <property type="match status" value="1"/>
</dbReference>
<evidence type="ECO:0000256" key="9">
    <source>
        <dbReference type="RuleBase" id="RU004474"/>
    </source>
</evidence>
<dbReference type="PIRSF" id="PIRSF000194">
    <property type="entry name" value="DHFR"/>
    <property type="match status" value="1"/>
</dbReference>
<evidence type="ECO:0000256" key="1">
    <source>
        <dbReference type="ARBA" id="ARBA00004903"/>
    </source>
</evidence>
<evidence type="ECO:0000313" key="12">
    <source>
        <dbReference type="Proteomes" id="UP000677918"/>
    </source>
</evidence>
<accession>A0A8J4H1I2</accession>
<dbReference type="PANTHER" id="PTHR48069:SF3">
    <property type="entry name" value="DIHYDROFOLATE REDUCTASE"/>
    <property type="match status" value="1"/>
</dbReference>
<name>A0A8J4H1I2_9BACL</name>
<dbReference type="PROSITE" id="PS51330">
    <property type="entry name" value="DHFR_2"/>
    <property type="match status" value="1"/>
</dbReference>
<dbReference type="InterPro" id="IPR017925">
    <property type="entry name" value="DHFR_CS"/>
</dbReference>
<evidence type="ECO:0000256" key="7">
    <source>
        <dbReference type="ARBA" id="ARBA00025067"/>
    </source>
</evidence>
<comment type="pathway">
    <text evidence="1 8">Cofactor biosynthesis; tetrahydrofolate biosynthesis; 5,6,7,8-tetrahydrofolate from 7,8-dihydrofolate: step 1/1.</text>
</comment>
<comment type="caution">
    <text evidence="11">The sequence shown here is derived from an EMBL/GenBank/DDBJ whole genome shotgun (WGS) entry which is preliminary data.</text>
</comment>
<evidence type="ECO:0000256" key="6">
    <source>
        <dbReference type="ARBA" id="ARBA00023002"/>
    </source>
</evidence>
<protein>
    <recommendedName>
        <fullName evidence="3 8">Dihydrofolate reductase</fullName>
        <ecNumber evidence="3 8">1.5.1.3</ecNumber>
    </recommendedName>
</protein>
<reference evidence="11" key="1">
    <citation type="submission" date="2021-04" db="EMBL/GenBank/DDBJ databases">
        <title>Draft genome sequence of Xylanibacillus composti strain K13.</title>
        <authorList>
            <person name="Uke A."/>
            <person name="Chhe C."/>
            <person name="Baramee S."/>
            <person name="Kosugi A."/>
        </authorList>
    </citation>
    <scope>NUCLEOTIDE SEQUENCE</scope>
    <source>
        <strain evidence="11">K13</strain>
    </source>
</reference>
<dbReference type="InterPro" id="IPR024072">
    <property type="entry name" value="DHFR-like_dom_sf"/>
</dbReference>
<dbReference type="PROSITE" id="PS00075">
    <property type="entry name" value="DHFR_1"/>
    <property type="match status" value="1"/>
</dbReference>
<organism evidence="11 12">
    <name type="scientific">Xylanibacillus composti</name>
    <dbReference type="NCBI Taxonomy" id="1572762"/>
    <lineage>
        <taxon>Bacteria</taxon>
        <taxon>Bacillati</taxon>
        <taxon>Bacillota</taxon>
        <taxon>Bacilli</taxon>
        <taxon>Bacillales</taxon>
        <taxon>Paenibacillaceae</taxon>
        <taxon>Xylanibacillus</taxon>
    </lineage>
</organism>
<dbReference type="SUPFAM" id="SSF53597">
    <property type="entry name" value="Dihydrofolate reductase-like"/>
    <property type="match status" value="1"/>
</dbReference>
<dbReference type="UniPathway" id="UPA00077">
    <property type="reaction ID" value="UER00158"/>
</dbReference>
<dbReference type="GO" id="GO:0070401">
    <property type="term" value="F:NADP+ binding"/>
    <property type="evidence" value="ECO:0007669"/>
    <property type="project" value="UniProtKB-ARBA"/>
</dbReference>
<sequence>MITMIFAMGRNRVIGRDNKLPWHLPADLQYFKSVTSGSTVVMGRLTHESIGRPLPNRRNIVITSDRAYQAEGCEIMHDIADIVQYAKAEEELFVIGGAGLFSQLLPYAAKMHITWIDEEFEGDTFLPEWDRSEWKLVSETPGVRDEKNPYHYAFRVYERAGN</sequence>
<dbReference type="GO" id="GO:0006730">
    <property type="term" value="P:one-carbon metabolic process"/>
    <property type="evidence" value="ECO:0007669"/>
    <property type="project" value="UniProtKB-KW"/>
</dbReference>
<keyword evidence="5 8" id="KW-0521">NADP</keyword>
<dbReference type="InterPro" id="IPR012259">
    <property type="entry name" value="DHFR"/>
</dbReference>
<dbReference type="GO" id="GO:0005829">
    <property type="term" value="C:cytosol"/>
    <property type="evidence" value="ECO:0007669"/>
    <property type="project" value="TreeGrafter"/>
</dbReference>
<dbReference type="PRINTS" id="PR00070">
    <property type="entry name" value="DHFR"/>
</dbReference>
<dbReference type="InterPro" id="IPR001796">
    <property type="entry name" value="DHFR_dom"/>
</dbReference>
<dbReference type="Proteomes" id="UP000677918">
    <property type="component" value="Unassembled WGS sequence"/>
</dbReference>
<dbReference type="AlphaFoldDB" id="A0A8J4H1I2"/>
<dbReference type="GO" id="GO:0004146">
    <property type="term" value="F:dihydrofolate reductase activity"/>
    <property type="evidence" value="ECO:0007669"/>
    <property type="project" value="UniProtKB-EC"/>
</dbReference>
<evidence type="ECO:0000256" key="2">
    <source>
        <dbReference type="ARBA" id="ARBA00009539"/>
    </source>
</evidence>
<evidence type="ECO:0000256" key="5">
    <source>
        <dbReference type="ARBA" id="ARBA00022857"/>
    </source>
</evidence>
<comment type="function">
    <text evidence="7 8">Key enzyme in folate metabolism. Catalyzes an essential reaction for de novo glycine and purine synthesis, and for DNA precursor synthesis.</text>
</comment>
<dbReference type="PANTHER" id="PTHR48069">
    <property type="entry name" value="DIHYDROFOLATE REDUCTASE"/>
    <property type="match status" value="1"/>
</dbReference>
<dbReference type="RefSeq" id="WP_213410344.1">
    <property type="nucleotide sequence ID" value="NZ_BOVK01000006.1"/>
</dbReference>